<evidence type="ECO:0000313" key="14">
    <source>
        <dbReference type="Proteomes" id="UP000724874"/>
    </source>
</evidence>
<dbReference type="PROSITE" id="PS00659">
    <property type="entry name" value="GLYCOSYL_HYDROL_F5"/>
    <property type="match status" value="1"/>
</dbReference>
<dbReference type="InterPro" id="IPR035971">
    <property type="entry name" value="CBD_sf"/>
</dbReference>
<evidence type="ECO:0000256" key="8">
    <source>
        <dbReference type="ARBA" id="ARBA00023295"/>
    </source>
</evidence>
<dbReference type="SUPFAM" id="SSF57180">
    <property type="entry name" value="Cellulose-binding domain"/>
    <property type="match status" value="1"/>
</dbReference>
<dbReference type="SMART" id="SM00236">
    <property type="entry name" value="fCBD"/>
    <property type="match status" value="1"/>
</dbReference>
<dbReference type="GO" id="GO:0008810">
    <property type="term" value="F:cellulase activity"/>
    <property type="evidence" value="ECO:0007669"/>
    <property type="project" value="UniProtKB-EC"/>
</dbReference>
<comment type="caution">
    <text evidence="13">The sequence shown here is derived from an EMBL/GenBank/DDBJ whole genome shotgun (WGS) entry which is preliminary data.</text>
</comment>
<dbReference type="InterPro" id="IPR001547">
    <property type="entry name" value="Glyco_hydro_5"/>
</dbReference>
<keyword evidence="14" id="KW-1185">Reference proteome</keyword>
<dbReference type="OrthoDB" id="5823761at2759"/>
<comment type="catalytic activity">
    <reaction evidence="1">
        <text>Endohydrolysis of (1-&gt;4)-beta-D-glucosidic linkages in cellulose, lichenin and cereal beta-D-glucans.</text>
        <dbReference type="EC" id="3.2.1.4"/>
    </reaction>
</comment>
<dbReference type="Proteomes" id="UP000724874">
    <property type="component" value="Unassembled WGS sequence"/>
</dbReference>
<reference evidence="13" key="1">
    <citation type="submission" date="2020-11" db="EMBL/GenBank/DDBJ databases">
        <authorList>
            <consortium name="DOE Joint Genome Institute"/>
            <person name="Ahrendt S."/>
            <person name="Riley R."/>
            <person name="Andreopoulos W."/>
            <person name="LaButti K."/>
            <person name="Pangilinan J."/>
            <person name="Ruiz-duenas F.J."/>
            <person name="Barrasa J.M."/>
            <person name="Sanchez-Garcia M."/>
            <person name="Camarero S."/>
            <person name="Miyauchi S."/>
            <person name="Serrano A."/>
            <person name="Linde D."/>
            <person name="Babiker R."/>
            <person name="Drula E."/>
            <person name="Ayuso-Fernandez I."/>
            <person name="Pacheco R."/>
            <person name="Padilla G."/>
            <person name="Ferreira P."/>
            <person name="Barriuso J."/>
            <person name="Kellner H."/>
            <person name="Castanera R."/>
            <person name="Alfaro M."/>
            <person name="Ramirez L."/>
            <person name="Pisabarro A.G."/>
            <person name="Kuo A."/>
            <person name="Tritt A."/>
            <person name="Lipzen A."/>
            <person name="He G."/>
            <person name="Yan M."/>
            <person name="Ng V."/>
            <person name="Cullen D."/>
            <person name="Martin F."/>
            <person name="Rosso M.-N."/>
            <person name="Henrissat B."/>
            <person name="Hibbett D."/>
            <person name="Martinez A.T."/>
            <person name="Grigoriev I.V."/>
        </authorList>
    </citation>
    <scope>NUCLEOTIDE SEQUENCE</scope>
    <source>
        <strain evidence="13">AH 44721</strain>
    </source>
</reference>
<organism evidence="13 14">
    <name type="scientific">Gymnopilus junonius</name>
    <name type="common">Spectacular rustgill mushroom</name>
    <name type="synonym">Gymnopilus spectabilis subsp. junonius</name>
    <dbReference type="NCBI Taxonomy" id="109634"/>
    <lineage>
        <taxon>Eukaryota</taxon>
        <taxon>Fungi</taxon>
        <taxon>Dikarya</taxon>
        <taxon>Basidiomycota</taxon>
        <taxon>Agaricomycotina</taxon>
        <taxon>Agaricomycetes</taxon>
        <taxon>Agaricomycetidae</taxon>
        <taxon>Agaricales</taxon>
        <taxon>Agaricineae</taxon>
        <taxon>Hymenogastraceae</taxon>
        <taxon>Gymnopilus</taxon>
    </lineage>
</organism>
<comment type="similarity">
    <text evidence="2 10">Belongs to the glycosyl hydrolase 5 (cellulase A) family.</text>
</comment>
<keyword evidence="9" id="KW-0624">Polysaccharide degradation</keyword>
<dbReference type="Pfam" id="PF00150">
    <property type="entry name" value="Cellulase"/>
    <property type="match status" value="1"/>
</dbReference>
<dbReference type="FunFam" id="3.20.20.80:FF:000124">
    <property type="entry name" value="Exported cellulase"/>
    <property type="match status" value="1"/>
</dbReference>
<dbReference type="InterPro" id="IPR000254">
    <property type="entry name" value="CBD"/>
</dbReference>
<evidence type="ECO:0000259" key="12">
    <source>
        <dbReference type="PROSITE" id="PS51164"/>
    </source>
</evidence>
<dbReference type="PROSITE" id="PS00562">
    <property type="entry name" value="CBM1_1"/>
    <property type="match status" value="1"/>
</dbReference>
<dbReference type="AlphaFoldDB" id="A0A9P5NXI1"/>
<keyword evidence="8 10" id="KW-0326">Glycosidase</keyword>
<dbReference type="EMBL" id="JADNYJ010000011">
    <property type="protein sequence ID" value="KAF8908639.1"/>
    <property type="molecule type" value="Genomic_DNA"/>
</dbReference>
<dbReference type="InterPro" id="IPR017853">
    <property type="entry name" value="GH"/>
</dbReference>
<evidence type="ECO:0000256" key="2">
    <source>
        <dbReference type="ARBA" id="ARBA00005641"/>
    </source>
</evidence>
<feature type="domain" description="CBM1" evidence="12">
    <location>
        <begin position="19"/>
        <end position="55"/>
    </location>
</feature>
<feature type="chain" id="PRO_5040468974" description="cellulase" evidence="11">
    <location>
        <begin position="20"/>
        <end position="414"/>
    </location>
</feature>
<dbReference type="GO" id="GO:0005576">
    <property type="term" value="C:extracellular region"/>
    <property type="evidence" value="ECO:0007669"/>
    <property type="project" value="InterPro"/>
</dbReference>
<proteinExistence type="inferred from homology"/>
<keyword evidence="6" id="KW-0136">Cellulose degradation</keyword>
<gene>
    <name evidence="13" type="ORF">CPB84DRAFT_1703669</name>
</gene>
<dbReference type="PANTHER" id="PTHR34142">
    <property type="entry name" value="ENDO-BETA-1,4-GLUCANASE A"/>
    <property type="match status" value="1"/>
</dbReference>
<evidence type="ECO:0000256" key="6">
    <source>
        <dbReference type="ARBA" id="ARBA00023001"/>
    </source>
</evidence>
<evidence type="ECO:0000256" key="3">
    <source>
        <dbReference type="ARBA" id="ARBA00012601"/>
    </source>
</evidence>
<dbReference type="EC" id="3.2.1.4" evidence="3"/>
<evidence type="ECO:0000256" key="11">
    <source>
        <dbReference type="SAM" id="SignalP"/>
    </source>
</evidence>
<evidence type="ECO:0000256" key="4">
    <source>
        <dbReference type="ARBA" id="ARBA00022729"/>
    </source>
</evidence>
<dbReference type="InterPro" id="IPR018087">
    <property type="entry name" value="Glyco_hydro_5_CS"/>
</dbReference>
<dbReference type="PROSITE" id="PS51164">
    <property type="entry name" value="CBM1_2"/>
    <property type="match status" value="1"/>
</dbReference>
<dbReference type="GO" id="GO:0030245">
    <property type="term" value="P:cellulose catabolic process"/>
    <property type="evidence" value="ECO:0007669"/>
    <property type="project" value="UniProtKB-KW"/>
</dbReference>
<evidence type="ECO:0000256" key="9">
    <source>
        <dbReference type="ARBA" id="ARBA00023326"/>
    </source>
</evidence>
<evidence type="ECO:0000256" key="5">
    <source>
        <dbReference type="ARBA" id="ARBA00022801"/>
    </source>
</evidence>
<evidence type="ECO:0000313" key="13">
    <source>
        <dbReference type="EMBL" id="KAF8908639.1"/>
    </source>
</evidence>
<dbReference type="Gene3D" id="3.20.20.80">
    <property type="entry name" value="Glycosidases"/>
    <property type="match status" value="1"/>
</dbReference>
<sequence>MTFLKALVLVGLGAASVAAQSPLYGQCGGIGWSGATTCVSGSVCTYSNPYYSQCLPGTASSTTSTKPTTTSSGAPSSTPTVAKLQFAGINIAGFDFGCGTDGTCNLSQTAPPLSQYGATDGAGQMQHFVNDDGFNIFRLPVAWQFLINNQNTAGSTLDSGNFAKYDSLVQACLATGAHCIIDIHNYARFNGAIVGQGGPANSVLATLWGNIAAKYASQSNVVFGVMNEPHDIPNISTWATTVQAAVTAIRQAGATSQIILLPGNDYTSAQQFVSDGSGPALLGVKNPDGTTTNLIFDVHKYLDSDNSGTHTDCVTNNIQSAWEPLATWLRQNGRQALNSETGGGNVQDCVTNLCQQIAYQAQNSDVFLGYIGWSAGAFATSEVPTHNGNTWQDTLLVSSCLSPNSGSQSGSTGQ</sequence>
<accession>A0A9P5NXI1</accession>
<protein>
    <recommendedName>
        <fullName evidence="3">cellulase</fullName>
        <ecNumber evidence="3">3.2.1.4</ecNumber>
    </recommendedName>
</protein>
<dbReference type="SUPFAM" id="SSF51445">
    <property type="entry name" value="(Trans)glycosidases"/>
    <property type="match status" value="1"/>
</dbReference>
<keyword evidence="5 10" id="KW-0378">Hydrolase</keyword>
<dbReference type="PANTHER" id="PTHR34142:SF5">
    <property type="entry name" value="CBM1 DOMAIN-CONTAINING PROTEIN"/>
    <property type="match status" value="1"/>
</dbReference>
<dbReference type="Pfam" id="PF00734">
    <property type="entry name" value="CBM_1"/>
    <property type="match status" value="1"/>
</dbReference>
<name>A0A9P5NXI1_GYMJU</name>
<evidence type="ECO:0000256" key="1">
    <source>
        <dbReference type="ARBA" id="ARBA00000966"/>
    </source>
</evidence>
<dbReference type="GO" id="GO:0030248">
    <property type="term" value="F:cellulose binding"/>
    <property type="evidence" value="ECO:0007669"/>
    <property type="project" value="InterPro"/>
</dbReference>
<feature type="signal peptide" evidence="11">
    <location>
        <begin position="1"/>
        <end position="19"/>
    </location>
</feature>
<keyword evidence="7" id="KW-0119">Carbohydrate metabolism</keyword>
<evidence type="ECO:0000256" key="7">
    <source>
        <dbReference type="ARBA" id="ARBA00023277"/>
    </source>
</evidence>
<keyword evidence="4 11" id="KW-0732">Signal</keyword>
<evidence type="ECO:0000256" key="10">
    <source>
        <dbReference type="RuleBase" id="RU361153"/>
    </source>
</evidence>